<evidence type="ECO:0000256" key="3">
    <source>
        <dbReference type="ARBA" id="ARBA00009695"/>
    </source>
</evidence>
<evidence type="ECO:0000256" key="4">
    <source>
        <dbReference type="ARBA" id="ARBA00018111"/>
    </source>
</evidence>
<dbReference type="PANTHER" id="PTHR33602">
    <property type="entry name" value="REGULATORY PROTEIN RECX FAMILY PROTEIN"/>
    <property type="match status" value="1"/>
</dbReference>
<dbReference type="InterPro" id="IPR053924">
    <property type="entry name" value="RecX_HTH_2nd"/>
</dbReference>
<keyword evidence="9" id="KW-1185">Reference proteome</keyword>
<dbReference type="InterPro" id="IPR003783">
    <property type="entry name" value="Regulatory_RecX"/>
</dbReference>
<comment type="subcellular location">
    <subcellularLocation>
        <location evidence="2 6">Cytoplasm</location>
    </subcellularLocation>
</comment>
<reference evidence="8 9" key="1">
    <citation type="submission" date="2012-01" db="EMBL/GenBank/DDBJ databases">
        <title>The Genome Sequence of Facklamia languida CCUG 37842.</title>
        <authorList>
            <consortium name="The Broad Institute Genome Sequencing Platform"/>
            <person name="Earl A."/>
            <person name="Ward D."/>
            <person name="Feldgarden M."/>
            <person name="Gevers D."/>
            <person name="Huys G."/>
            <person name="Young S.K."/>
            <person name="Zeng Q."/>
            <person name="Gargeya S."/>
            <person name="Fitzgerald M."/>
            <person name="Haas B."/>
            <person name="Abouelleil A."/>
            <person name="Alvarado L."/>
            <person name="Arachchi H.M."/>
            <person name="Berlin A."/>
            <person name="Chapman S.B."/>
            <person name="Gearin G."/>
            <person name="Goldberg J."/>
            <person name="Griggs A."/>
            <person name="Gujja S."/>
            <person name="Hansen M."/>
            <person name="Heiman D."/>
            <person name="Howarth C."/>
            <person name="Larimer J."/>
            <person name="Lui A."/>
            <person name="MacDonald P.J.P."/>
            <person name="McCowen C."/>
            <person name="Montmayeur A."/>
            <person name="Murphy C."/>
            <person name="Neiman D."/>
            <person name="Pearson M."/>
            <person name="Priest M."/>
            <person name="Roberts A."/>
            <person name="Saif S."/>
            <person name="Shea T."/>
            <person name="Sisk P."/>
            <person name="Stolte C."/>
            <person name="Sykes S."/>
            <person name="Wortman J."/>
            <person name="Nusbaum C."/>
            <person name="Birren B."/>
        </authorList>
    </citation>
    <scope>NUCLEOTIDE SEQUENCE [LARGE SCALE GENOMIC DNA]</scope>
    <source>
        <strain evidence="8 9">CCUG 37842</strain>
    </source>
</reference>
<dbReference type="Gene3D" id="1.10.10.10">
    <property type="entry name" value="Winged helix-like DNA-binding domain superfamily/Winged helix DNA-binding domain"/>
    <property type="match status" value="4"/>
</dbReference>
<dbReference type="OrthoDB" id="5421057at2"/>
<keyword evidence="5 6" id="KW-0963">Cytoplasm</keyword>
<dbReference type="GO" id="GO:0005737">
    <property type="term" value="C:cytoplasm"/>
    <property type="evidence" value="ECO:0007669"/>
    <property type="project" value="UniProtKB-SubCell"/>
</dbReference>
<comment type="function">
    <text evidence="1 6">Modulates RecA activity.</text>
</comment>
<name>H3NHF3_9LACT</name>
<dbReference type="Pfam" id="PF02631">
    <property type="entry name" value="RecX_HTH2"/>
    <property type="match status" value="1"/>
</dbReference>
<evidence type="ECO:0000259" key="7">
    <source>
        <dbReference type="Pfam" id="PF02631"/>
    </source>
</evidence>
<dbReference type="HOGENOM" id="CLU_066607_4_0_9"/>
<evidence type="ECO:0000256" key="6">
    <source>
        <dbReference type="HAMAP-Rule" id="MF_01114"/>
    </source>
</evidence>
<evidence type="ECO:0000256" key="2">
    <source>
        <dbReference type="ARBA" id="ARBA00004496"/>
    </source>
</evidence>
<evidence type="ECO:0000256" key="1">
    <source>
        <dbReference type="ARBA" id="ARBA00003529"/>
    </source>
</evidence>
<accession>H3NHF3</accession>
<comment type="caution">
    <text evidence="8">The sequence shown here is derived from an EMBL/GenBank/DDBJ whole genome shotgun (WGS) entry which is preliminary data.</text>
</comment>
<sequence length="314" mass="36768">MKVSKIERQKKQSQRYSIFLNNQFAFGVDEQVLIQFNLRKGMDLDQEMVNAILKEDYQQKLYLRGLNYLSYGLRSEEEMRTYLLKLPGLTRDHLIDLRDFQAEGSQANKKDQAGGHLPVDLEGESSTPVLLPQDLVDLIIARLKDQDLINDTHYAASYVRTQAELNRKGPRVIYHELLRRGIQDSLARSSLDEVYHEDLIEANIVKLAENYLKSKRDLPYKMRTIKVQQYLLQKGYPKETIATGLQKVEDTQNDQEEAQLISRYAYLSLNKRRDKLQGYALKQRVFNDLLRKGFTYDIIQGWIQSHEDDFENEE</sequence>
<protein>
    <recommendedName>
        <fullName evidence="4 6">Regulatory protein RecX</fullName>
    </recommendedName>
</protein>
<evidence type="ECO:0000313" key="9">
    <source>
        <dbReference type="Proteomes" id="UP000006190"/>
    </source>
</evidence>
<dbReference type="PATRIC" id="fig|883113.3.peg.296"/>
<evidence type="ECO:0000313" key="8">
    <source>
        <dbReference type="EMBL" id="EHR38208.1"/>
    </source>
</evidence>
<comment type="similarity">
    <text evidence="3 6">Belongs to the RecX family.</text>
</comment>
<dbReference type="STRING" id="883113.HMPREF9708_00292"/>
<dbReference type="GO" id="GO:0006282">
    <property type="term" value="P:regulation of DNA repair"/>
    <property type="evidence" value="ECO:0007669"/>
    <property type="project" value="UniProtKB-UniRule"/>
</dbReference>
<proteinExistence type="inferred from homology"/>
<gene>
    <name evidence="6" type="primary">recX</name>
    <name evidence="8" type="ORF">HMPREF9708_00292</name>
</gene>
<dbReference type="HAMAP" id="MF_01114">
    <property type="entry name" value="RecX"/>
    <property type="match status" value="1"/>
</dbReference>
<dbReference type="AlphaFoldDB" id="H3NHF3"/>
<dbReference type="InterPro" id="IPR036388">
    <property type="entry name" value="WH-like_DNA-bd_sf"/>
</dbReference>
<dbReference type="RefSeq" id="WP_006308210.1">
    <property type="nucleotide sequence ID" value="NZ_JH601133.1"/>
</dbReference>
<dbReference type="EMBL" id="AGEG01000002">
    <property type="protein sequence ID" value="EHR38208.1"/>
    <property type="molecule type" value="Genomic_DNA"/>
</dbReference>
<dbReference type="eggNOG" id="COG2137">
    <property type="taxonomic scope" value="Bacteria"/>
</dbReference>
<dbReference type="Proteomes" id="UP000006190">
    <property type="component" value="Unassembled WGS sequence"/>
</dbReference>
<dbReference type="PANTHER" id="PTHR33602:SF1">
    <property type="entry name" value="REGULATORY PROTEIN RECX FAMILY PROTEIN"/>
    <property type="match status" value="1"/>
</dbReference>
<evidence type="ECO:0000256" key="5">
    <source>
        <dbReference type="ARBA" id="ARBA00022490"/>
    </source>
</evidence>
<organism evidence="8 9">
    <name type="scientific">Facklamia languida CCUG 37842</name>
    <dbReference type="NCBI Taxonomy" id="883113"/>
    <lineage>
        <taxon>Bacteria</taxon>
        <taxon>Bacillati</taxon>
        <taxon>Bacillota</taxon>
        <taxon>Bacilli</taxon>
        <taxon>Lactobacillales</taxon>
        <taxon>Aerococcaceae</taxon>
        <taxon>Facklamia</taxon>
    </lineage>
</organism>
<feature type="domain" description="RecX second three-helical" evidence="7">
    <location>
        <begin position="150"/>
        <end position="189"/>
    </location>
</feature>